<gene>
    <name evidence="1" type="ORF">A2U01_0002316</name>
</gene>
<evidence type="ECO:0000313" key="2">
    <source>
        <dbReference type="Proteomes" id="UP000265520"/>
    </source>
</evidence>
<accession>A0A392M2F9</accession>
<feature type="non-terminal residue" evidence="1">
    <location>
        <position position="1"/>
    </location>
</feature>
<proteinExistence type="predicted"/>
<protein>
    <submittedName>
        <fullName evidence="1">Uncharacterized protein</fullName>
    </submittedName>
</protein>
<dbReference type="EMBL" id="LXQA010002406">
    <property type="protein sequence ID" value="MCH81527.1"/>
    <property type="molecule type" value="Genomic_DNA"/>
</dbReference>
<sequence length="97" mass="11117">NALLMLKQRITNDPFGALTNWIDDEFALDLEVFLYELIQRAGATPFTAWRISFLSLADEAEQSNWTIVLEVHVVCCAESYRYCPVKLNKNPGYNSDK</sequence>
<dbReference type="Proteomes" id="UP000265520">
    <property type="component" value="Unassembled WGS sequence"/>
</dbReference>
<organism evidence="1 2">
    <name type="scientific">Trifolium medium</name>
    <dbReference type="NCBI Taxonomy" id="97028"/>
    <lineage>
        <taxon>Eukaryota</taxon>
        <taxon>Viridiplantae</taxon>
        <taxon>Streptophyta</taxon>
        <taxon>Embryophyta</taxon>
        <taxon>Tracheophyta</taxon>
        <taxon>Spermatophyta</taxon>
        <taxon>Magnoliopsida</taxon>
        <taxon>eudicotyledons</taxon>
        <taxon>Gunneridae</taxon>
        <taxon>Pentapetalae</taxon>
        <taxon>rosids</taxon>
        <taxon>fabids</taxon>
        <taxon>Fabales</taxon>
        <taxon>Fabaceae</taxon>
        <taxon>Papilionoideae</taxon>
        <taxon>50 kb inversion clade</taxon>
        <taxon>NPAAA clade</taxon>
        <taxon>Hologalegina</taxon>
        <taxon>IRL clade</taxon>
        <taxon>Trifolieae</taxon>
        <taxon>Trifolium</taxon>
    </lineage>
</organism>
<dbReference type="AlphaFoldDB" id="A0A392M2F9"/>
<name>A0A392M2F9_9FABA</name>
<evidence type="ECO:0000313" key="1">
    <source>
        <dbReference type="EMBL" id="MCH81527.1"/>
    </source>
</evidence>
<comment type="caution">
    <text evidence="1">The sequence shown here is derived from an EMBL/GenBank/DDBJ whole genome shotgun (WGS) entry which is preliminary data.</text>
</comment>
<keyword evidence="2" id="KW-1185">Reference proteome</keyword>
<reference evidence="1 2" key="1">
    <citation type="journal article" date="2018" name="Front. Plant Sci.">
        <title>Red Clover (Trifolium pratense) and Zigzag Clover (T. medium) - A Picture of Genomic Similarities and Differences.</title>
        <authorList>
            <person name="Dluhosova J."/>
            <person name="Istvanek J."/>
            <person name="Nedelnik J."/>
            <person name="Repkova J."/>
        </authorList>
    </citation>
    <scope>NUCLEOTIDE SEQUENCE [LARGE SCALE GENOMIC DNA]</scope>
    <source>
        <strain evidence="2">cv. 10/8</strain>
        <tissue evidence="1">Leaf</tissue>
    </source>
</reference>